<evidence type="ECO:0008006" key="4">
    <source>
        <dbReference type="Google" id="ProtNLM"/>
    </source>
</evidence>
<gene>
    <name evidence="2" type="ORF">HII27_02450</name>
</gene>
<sequence length="88" mass="9906">MTTTISQKSAREMLGNPEQFRGGVYITKNGTTELFVQTADEREAELAERQLHMETAAMLKLVGLSQRDYEEGHYSSGRDALARRRAAE</sequence>
<comment type="caution">
    <text evidence="2">The sequence shown here is derived from an EMBL/GenBank/DDBJ whole genome shotgun (WGS) entry which is preliminary data.</text>
</comment>
<evidence type="ECO:0000313" key="3">
    <source>
        <dbReference type="Proteomes" id="UP000607331"/>
    </source>
</evidence>
<evidence type="ECO:0000256" key="1">
    <source>
        <dbReference type="SAM" id="MobiDB-lite"/>
    </source>
</evidence>
<dbReference type="RefSeq" id="WP_185666398.1">
    <property type="nucleotide sequence ID" value="NZ_JABBJF010000002.1"/>
</dbReference>
<name>A0ABR6RN70_9ENTR</name>
<accession>A0ABR6RN70</accession>
<organism evidence="2 3">
    <name type="scientific">Kluyvera sichuanensis</name>
    <dbReference type="NCBI Taxonomy" id="2725494"/>
    <lineage>
        <taxon>Bacteria</taxon>
        <taxon>Pseudomonadati</taxon>
        <taxon>Pseudomonadota</taxon>
        <taxon>Gammaproteobacteria</taxon>
        <taxon>Enterobacterales</taxon>
        <taxon>Enterobacteriaceae</taxon>
        <taxon>Kluyvera</taxon>
    </lineage>
</organism>
<protein>
    <recommendedName>
        <fullName evidence="4">Type II toxin-antitoxin system Phd/YefM family antitoxin</fullName>
    </recommendedName>
</protein>
<dbReference type="EMBL" id="JABBJF010000002">
    <property type="protein sequence ID" value="MBC1184569.1"/>
    <property type="molecule type" value="Genomic_DNA"/>
</dbReference>
<dbReference type="Proteomes" id="UP000607331">
    <property type="component" value="Unassembled WGS sequence"/>
</dbReference>
<proteinExistence type="predicted"/>
<evidence type="ECO:0000313" key="2">
    <source>
        <dbReference type="EMBL" id="MBC1184569.1"/>
    </source>
</evidence>
<feature type="region of interest" description="Disordered" evidence="1">
    <location>
        <begin position="69"/>
        <end position="88"/>
    </location>
</feature>
<keyword evidence="3" id="KW-1185">Reference proteome</keyword>
<reference evidence="2 3" key="1">
    <citation type="submission" date="2020-04" db="EMBL/GenBank/DDBJ databases">
        <title>The draft genome of Kluyvera sichuanensis strain SCKS090646.</title>
        <authorList>
            <person name="Wei L."/>
            <person name="Liu L."/>
            <person name="Feng Y."/>
            <person name="Zong Z."/>
        </authorList>
    </citation>
    <scope>NUCLEOTIDE SEQUENCE [LARGE SCALE GENOMIC DNA]</scope>
    <source>
        <strain evidence="2 3">090646</strain>
    </source>
</reference>